<name>A0A426JFQ1_9GAMM</name>
<dbReference type="Gene3D" id="3.40.50.150">
    <property type="entry name" value="Vaccinia Virus protein VP39"/>
    <property type="match status" value="1"/>
</dbReference>
<gene>
    <name evidence="4" type="primary">prmB</name>
    <name evidence="6" type="ORF">DMB85_000570</name>
</gene>
<keyword evidence="6" id="KW-0689">Ribosomal protein</keyword>
<evidence type="ECO:0000256" key="4">
    <source>
        <dbReference type="HAMAP-Rule" id="MF_02125"/>
    </source>
</evidence>
<proteinExistence type="inferred from homology"/>
<dbReference type="GO" id="GO:0005840">
    <property type="term" value="C:ribosome"/>
    <property type="evidence" value="ECO:0007669"/>
    <property type="project" value="UniProtKB-KW"/>
</dbReference>
<dbReference type="NCBIfam" id="TIGR03533">
    <property type="entry name" value="L3_gln_methyl"/>
    <property type="match status" value="1"/>
</dbReference>
<evidence type="ECO:0000259" key="5">
    <source>
        <dbReference type="Pfam" id="PF05175"/>
    </source>
</evidence>
<dbReference type="SUPFAM" id="SSF53335">
    <property type="entry name" value="S-adenosyl-L-methionine-dependent methyltransferases"/>
    <property type="match status" value="1"/>
</dbReference>
<dbReference type="InterPro" id="IPR004556">
    <property type="entry name" value="HemK-like"/>
</dbReference>
<keyword evidence="1 4" id="KW-0489">Methyltransferase</keyword>
<dbReference type="InterPro" id="IPR002052">
    <property type="entry name" value="DNA_methylase_N6_adenine_CS"/>
</dbReference>
<dbReference type="EC" id="2.1.1.298" evidence="4"/>
<dbReference type="InterPro" id="IPR017127">
    <property type="entry name" value="Ribosome_uL3_MTase"/>
</dbReference>
<organism evidence="6 7">
    <name type="scientific">Pectobacterium aquaticum</name>
    <dbReference type="NCBI Taxonomy" id="2204145"/>
    <lineage>
        <taxon>Bacteria</taxon>
        <taxon>Pseudomonadati</taxon>
        <taxon>Pseudomonadota</taxon>
        <taxon>Gammaproteobacteria</taxon>
        <taxon>Enterobacterales</taxon>
        <taxon>Pectobacteriaceae</taxon>
        <taxon>Pectobacterium</taxon>
    </lineage>
</organism>
<accession>A0A426JFQ1</accession>
<feature type="domain" description="Methyltransferase small" evidence="5">
    <location>
        <begin position="127"/>
        <end position="215"/>
    </location>
</feature>
<dbReference type="PANTHER" id="PTHR47806:SF1">
    <property type="entry name" value="RIBOSOMAL PROTEIN UL3 GLUTAMINE METHYLTRANSFERASE"/>
    <property type="match status" value="1"/>
</dbReference>
<evidence type="ECO:0000313" key="6">
    <source>
        <dbReference type="EMBL" id="RRO11945.1"/>
    </source>
</evidence>
<evidence type="ECO:0000313" key="7">
    <source>
        <dbReference type="Proteomes" id="UP000256817"/>
    </source>
</evidence>
<keyword evidence="7" id="KW-1185">Reference proteome</keyword>
<dbReference type="InterPro" id="IPR007848">
    <property type="entry name" value="Small_mtfrase_dom"/>
</dbReference>
<dbReference type="CDD" id="cd02440">
    <property type="entry name" value="AdoMet_MTases"/>
    <property type="match status" value="1"/>
</dbReference>
<dbReference type="Proteomes" id="UP000256817">
    <property type="component" value="Unassembled WGS sequence"/>
</dbReference>
<dbReference type="NCBIfam" id="TIGR00536">
    <property type="entry name" value="hemK_fam"/>
    <property type="match status" value="1"/>
</dbReference>
<dbReference type="PIRSF" id="PIRSF037167">
    <property type="entry name" value="Mtase_YfcB_prd"/>
    <property type="match status" value="1"/>
</dbReference>
<evidence type="ECO:0000256" key="3">
    <source>
        <dbReference type="ARBA" id="ARBA00022691"/>
    </source>
</evidence>
<dbReference type="GO" id="GO:0032259">
    <property type="term" value="P:methylation"/>
    <property type="evidence" value="ECO:0007669"/>
    <property type="project" value="UniProtKB-KW"/>
</dbReference>
<dbReference type="EMBL" id="QHJW02000002">
    <property type="protein sequence ID" value="RRO11945.1"/>
    <property type="molecule type" value="Genomic_DNA"/>
</dbReference>
<keyword evidence="2 4" id="KW-0808">Transferase</keyword>
<comment type="caution">
    <text evidence="6">The sequence shown here is derived from an EMBL/GenBank/DDBJ whole genome shotgun (WGS) entry which is preliminary data.</text>
</comment>
<evidence type="ECO:0000256" key="2">
    <source>
        <dbReference type="ARBA" id="ARBA00022679"/>
    </source>
</evidence>
<dbReference type="PROSITE" id="PS00092">
    <property type="entry name" value="N6_MTASE"/>
    <property type="match status" value="1"/>
</dbReference>
<dbReference type="Pfam" id="PF05175">
    <property type="entry name" value="MTS"/>
    <property type="match status" value="1"/>
</dbReference>
<keyword evidence="6" id="KW-0687">Ribonucleoprotein</keyword>
<comment type="similarity">
    <text evidence="4">Belongs to the protein N5-glutamine methyltransferase family. PrmB subfamily.</text>
</comment>
<sequence length="313" mass="35573">MDKIFVDEAVSELHTIQDMLRWAVSRFNAANVYYGHGTDNPWDEAIQLVLPSLYLPLDIPDDMYTSRLITSERQRIVERVIRRVNERIPVAYLTNKAWFCGLEFYVDERVLVPRSPIGELINNYFDEQLPKTPNHILDLCTGSGCIAIACAQAFPEAEVDAVDISSEALAVTEQNIQQHGLEYRVTPIRSDLFRDLPAIRYDLIVTNPPYVDEEDMFDLPQEFRFEPELGLAAGNDGLDLVRRILACAPDYLSDDGVLICEVGNSMVHLIDQYPDIPFTWLEFDNGGDGVFMLTQSQLVDCKAYFSAYRDSDS</sequence>
<dbReference type="PANTHER" id="PTHR47806">
    <property type="entry name" value="50S RIBOSOMAL PROTEIN L3 GLUTAMINE METHYLTRANSFERASE"/>
    <property type="match status" value="1"/>
</dbReference>
<dbReference type="Gene3D" id="1.10.8.10">
    <property type="entry name" value="DNA helicase RuvA subunit, C-terminal domain"/>
    <property type="match status" value="1"/>
</dbReference>
<protein>
    <recommendedName>
        <fullName evidence="4">Ribosomal protein uL3 glutamine methyltransferase</fullName>
        <shortName evidence="4">uL3 MTase</shortName>
        <ecNumber evidence="4">2.1.1.298</ecNumber>
    </recommendedName>
    <alternativeName>
        <fullName evidence="4">N5-glutamine methyltransferase PrmB</fullName>
    </alternativeName>
</protein>
<dbReference type="InterPro" id="IPR029063">
    <property type="entry name" value="SAM-dependent_MTases_sf"/>
</dbReference>
<keyword evidence="3 4" id="KW-0949">S-adenosyl-L-methionine</keyword>
<comment type="catalytic activity">
    <reaction evidence="4">
        <text>L-glutaminyl-[ribosomal protein uL3] + S-adenosyl-L-methionine = N(5)-methyl-L-glutaminyl-[ribosomal protein uL3] + S-adenosyl-L-homocysteine + H(+)</text>
        <dbReference type="Rhea" id="RHEA:45020"/>
        <dbReference type="Rhea" id="RHEA-COMP:11063"/>
        <dbReference type="Rhea" id="RHEA-COMP:11064"/>
        <dbReference type="ChEBI" id="CHEBI:15378"/>
        <dbReference type="ChEBI" id="CHEBI:30011"/>
        <dbReference type="ChEBI" id="CHEBI:57856"/>
        <dbReference type="ChEBI" id="CHEBI:59789"/>
        <dbReference type="ChEBI" id="CHEBI:61891"/>
        <dbReference type="EC" id="2.1.1.298"/>
    </reaction>
</comment>
<reference evidence="6" key="1">
    <citation type="submission" date="2018-11" db="EMBL/GenBank/DDBJ databases">
        <title>Draft genome sequences of proposed Pectobacterium aquaticum sp. nov. isolated in France from fresh water.</title>
        <authorList>
            <person name="Pedron J."/>
            <person name="Barny M.A."/>
        </authorList>
    </citation>
    <scope>NUCLEOTIDE SEQUENCE [LARGE SCALE GENOMIC DNA]</scope>
    <source>
        <strain evidence="6">A35-S23-M15</strain>
    </source>
</reference>
<dbReference type="GO" id="GO:0008168">
    <property type="term" value="F:methyltransferase activity"/>
    <property type="evidence" value="ECO:0007669"/>
    <property type="project" value="UniProtKB-KW"/>
</dbReference>
<dbReference type="RefSeq" id="WP_116237499.1">
    <property type="nucleotide sequence ID" value="NZ_QHJW02000002.1"/>
</dbReference>
<evidence type="ECO:0000256" key="1">
    <source>
        <dbReference type="ARBA" id="ARBA00022603"/>
    </source>
</evidence>
<comment type="function">
    <text evidence="4">Methylates ribosomal protein uL3 on a specific glutamine residue.</text>
</comment>
<dbReference type="HAMAP" id="MF_02125">
    <property type="entry name" value="L3_methyltr_PrmB"/>
    <property type="match status" value="1"/>
</dbReference>